<feature type="transmembrane region" description="Helical" evidence="9">
    <location>
        <begin position="808"/>
        <end position="827"/>
    </location>
</feature>
<dbReference type="SFLD" id="SFLDF00027">
    <property type="entry name" value="p-type_atpase"/>
    <property type="match status" value="1"/>
</dbReference>
<dbReference type="InterPro" id="IPR008250">
    <property type="entry name" value="ATPase_P-typ_transduc_dom_A_sf"/>
</dbReference>
<dbReference type="InterPro" id="IPR050510">
    <property type="entry name" value="Cation_transp_ATPase_P-type"/>
</dbReference>
<evidence type="ECO:0000313" key="11">
    <source>
        <dbReference type="EMBL" id="PIP87367.1"/>
    </source>
</evidence>
<feature type="transmembrane region" description="Helical" evidence="9">
    <location>
        <begin position="101"/>
        <end position="118"/>
    </location>
</feature>
<dbReference type="Pfam" id="PF13246">
    <property type="entry name" value="Cation_ATPase"/>
    <property type="match status" value="1"/>
</dbReference>
<feature type="transmembrane region" description="Helical" evidence="9">
    <location>
        <begin position="874"/>
        <end position="893"/>
    </location>
</feature>
<evidence type="ECO:0000256" key="6">
    <source>
        <dbReference type="ARBA" id="ARBA00022967"/>
    </source>
</evidence>
<dbReference type="Gene3D" id="3.40.1110.10">
    <property type="entry name" value="Calcium-transporting ATPase, cytoplasmic domain N"/>
    <property type="match status" value="1"/>
</dbReference>
<evidence type="ECO:0000256" key="9">
    <source>
        <dbReference type="SAM" id="Phobius"/>
    </source>
</evidence>
<dbReference type="GO" id="GO:0016887">
    <property type="term" value="F:ATP hydrolysis activity"/>
    <property type="evidence" value="ECO:0007669"/>
    <property type="project" value="InterPro"/>
</dbReference>
<evidence type="ECO:0000313" key="12">
    <source>
        <dbReference type="Proteomes" id="UP000231143"/>
    </source>
</evidence>
<feature type="transmembrane region" description="Helical" evidence="9">
    <location>
        <begin position="779"/>
        <end position="802"/>
    </location>
</feature>
<dbReference type="PROSITE" id="PS00154">
    <property type="entry name" value="ATPASE_E1_E2"/>
    <property type="match status" value="1"/>
</dbReference>
<evidence type="ECO:0000256" key="1">
    <source>
        <dbReference type="ARBA" id="ARBA00004141"/>
    </source>
</evidence>
<dbReference type="GO" id="GO:0030007">
    <property type="term" value="P:intracellular potassium ion homeostasis"/>
    <property type="evidence" value="ECO:0007669"/>
    <property type="project" value="TreeGrafter"/>
</dbReference>
<dbReference type="Gene3D" id="3.40.50.1000">
    <property type="entry name" value="HAD superfamily/HAD-like"/>
    <property type="match status" value="1"/>
</dbReference>
<evidence type="ECO:0000256" key="8">
    <source>
        <dbReference type="ARBA" id="ARBA00023136"/>
    </source>
</evidence>
<keyword evidence="4" id="KW-0547">Nucleotide-binding</keyword>
<feature type="transmembrane region" description="Helical" evidence="9">
    <location>
        <begin position="77"/>
        <end position="95"/>
    </location>
</feature>
<gene>
    <name evidence="11" type="ORF">COW81_00630</name>
</gene>
<dbReference type="PRINTS" id="PR00120">
    <property type="entry name" value="HATPASE"/>
</dbReference>
<accession>A0A2H0DYW1</accession>
<dbReference type="Gene3D" id="1.20.1110.10">
    <property type="entry name" value="Calcium-transporting ATPase, transmembrane domain"/>
    <property type="match status" value="1"/>
</dbReference>
<dbReference type="Pfam" id="PF00689">
    <property type="entry name" value="Cation_ATPase_C"/>
    <property type="match status" value="1"/>
</dbReference>
<keyword evidence="8 9" id="KW-0472">Membrane</keyword>
<dbReference type="PANTHER" id="PTHR43294:SF20">
    <property type="entry name" value="P-TYPE ATPASE"/>
    <property type="match status" value="1"/>
</dbReference>
<dbReference type="GO" id="GO:0005524">
    <property type="term" value="F:ATP binding"/>
    <property type="evidence" value="ECO:0007669"/>
    <property type="project" value="UniProtKB-KW"/>
</dbReference>
<dbReference type="SUPFAM" id="SSF81660">
    <property type="entry name" value="Metal cation-transporting ATPase, ATP-binding domain N"/>
    <property type="match status" value="1"/>
</dbReference>
<feature type="transmembrane region" description="Helical" evidence="9">
    <location>
        <begin position="702"/>
        <end position="723"/>
    </location>
</feature>
<dbReference type="InterPro" id="IPR023298">
    <property type="entry name" value="ATPase_P-typ_TM_dom_sf"/>
</dbReference>
<dbReference type="InterPro" id="IPR006068">
    <property type="entry name" value="ATPase_P-typ_cation-transptr_C"/>
</dbReference>
<feature type="transmembrane region" description="Helical" evidence="9">
    <location>
        <begin position="261"/>
        <end position="282"/>
    </location>
</feature>
<evidence type="ECO:0000256" key="2">
    <source>
        <dbReference type="ARBA" id="ARBA00005675"/>
    </source>
</evidence>
<dbReference type="EMBL" id="PCTT01000008">
    <property type="protein sequence ID" value="PIP87367.1"/>
    <property type="molecule type" value="Genomic_DNA"/>
</dbReference>
<feature type="domain" description="Cation-transporting P-type ATPase N-terminal" evidence="10">
    <location>
        <begin position="23"/>
        <end position="97"/>
    </location>
</feature>
<dbReference type="GO" id="GO:0006883">
    <property type="term" value="P:intracellular sodium ion homeostasis"/>
    <property type="evidence" value="ECO:0007669"/>
    <property type="project" value="TreeGrafter"/>
</dbReference>
<dbReference type="InterPro" id="IPR018303">
    <property type="entry name" value="ATPase_P-typ_P_site"/>
</dbReference>
<dbReference type="PRINTS" id="PR00119">
    <property type="entry name" value="CATATPASE"/>
</dbReference>
<evidence type="ECO:0000256" key="3">
    <source>
        <dbReference type="ARBA" id="ARBA00022692"/>
    </source>
</evidence>
<dbReference type="GO" id="GO:1902600">
    <property type="term" value="P:proton transmembrane transport"/>
    <property type="evidence" value="ECO:0007669"/>
    <property type="project" value="TreeGrafter"/>
</dbReference>
<dbReference type="InterPro" id="IPR023299">
    <property type="entry name" value="ATPase_P-typ_cyto_dom_N"/>
</dbReference>
<reference evidence="11 12" key="1">
    <citation type="submission" date="2017-09" db="EMBL/GenBank/DDBJ databases">
        <title>Depth-based differentiation of microbial function through sediment-hosted aquifers and enrichment of novel symbionts in the deep terrestrial subsurface.</title>
        <authorList>
            <person name="Probst A.J."/>
            <person name="Ladd B."/>
            <person name="Jarett J.K."/>
            <person name="Geller-Mcgrath D.E."/>
            <person name="Sieber C.M."/>
            <person name="Emerson J.B."/>
            <person name="Anantharaman K."/>
            <person name="Thomas B.C."/>
            <person name="Malmstrom R."/>
            <person name="Stieglmeier M."/>
            <person name="Klingl A."/>
            <person name="Woyke T."/>
            <person name="Ryan C.M."/>
            <person name="Banfield J.F."/>
        </authorList>
    </citation>
    <scope>NUCLEOTIDE SEQUENCE [LARGE SCALE GENOMIC DNA]</scope>
    <source>
        <strain evidence="11">CG22_combo_CG10-13_8_21_14_all_36_13</strain>
    </source>
</reference>
<dbReference type="Gene3D" id="2.70.150.10">
    <property type="entry name" value="Calcium-transporting ATPase, cytoplasmic transduction domain A"/>
    <property type="match status" value="1"/>
</dbReference>
<dbReference type="InterPro" id="IPR036412">
    <property type="entry name" value="HAD-like_sf"/>
</dbReference>
<comment type="subcellular location">
    <subcellularLocation>
        <location evidence="1">Membrane</location>
        <topology evidence="1">Multi-pass membrane protein</topology>
    </subcellularLocation>
</comment>
<dbReference type="GO" id="GO:0036376">
    <property type="term" value="P:sodium ion export across plasma membrane"/>
    <property type="evidence" value="ECO:0007669"/>
    <property type="project" value="TreeGrafter"/>
</dbReference>
<comment type="caution">
    <text evidence="11">The sequence shown here is derived from an EMBL/GenBank/DDBJ whole genome shotgun (WGS) entry which is preliminary data.</text>
</comment>
<feature type="transmembrane region" description="Helical" evidence="9">
    <location>
        <begin position="735"/>
        <end position="758"/>
    </location>
</feature>
<protein>
    <recommendedName>
        <fullName evidence="10">Cation-transporting P-type ATPase N-terminal domain-containing protein</fullName>
    </recommendedName>
</protein>
<dbReference type="InterPro" id="IPR044492">
    <property type="entry name" value="P_typ_ATPase_HD_dom"/>
</dbReference>
<keyword evidence="6" id="KW-1278">Translocase</keyword>
<dbReference type="SMART" id="SM00831">
    <property type="entry name" value="Cation_ATPase_N"/>
    <property type="match status" value="1"/>
</dbReference>
<sequence>MDEIPIIKKDYIDKQPLISSKVSWHSIPYEQLEIRLSTDFQNGLSQKRVADLQKRYGMNLIGRGESFTLLKGVIKQFKSPLVFILLAAGILTLFLGDTLDATVIFLAICINVSVGVIQEERSFKAFRKLQSSEESFTPVIRDGKKRLIRTEEVVIGDIVIIESGMHIPADIRILEATDLSVNEAPLTGEWVAVPKQGGTIDENKPIFERYNMLWAGTLVVAGFGRGIVVETGKNTQIGEIAESLSARDTVKTPIQINIHKIAVFLTYVIIGAIFVIFGLGILRGEPVIEMVLVAVAVAVSAIPEGLPAVVTVVLAIGMEKILKERGLVRNILTAETLGSTTVIITDKTGTLTEAKMSLGGIVSLNSLRGECAIDDTSNCNGDILRMGVLASDAFIEERSGEEDFVVHGRPIEKAIVVAGLERGISELVLSLKYPRLDFLVFSSENRFAVSLNKDVRQNRLYFSGSPEHLLEMSTRVWHQGKIEDLNDETRMRFIKAQEEQSREGKRVTAIAFLNTKKDKIERDKNGSISKEESTKLVFAGLLAFGDPLRADVPDAIREAQSAGARVIMATGDNPETARSIAYQAGIIKNQSARAITGTELEGMSDEILLKALREHSVFARVLPSQKLRMVNILRNNGEIVAMTGDGINDAPALKSSDIGIVVGSGTDVAKEASDLVLLDNSFAIIVGAIKEGRRIIDNLKRIIAHLLSTSFSVVILIIGSLLFGGPLPILPAQILWNNIIGESILNFSFAFEPAEVGVMKRRPSMNSAYNILSGNIKKLIFTISAVTGVMILTLFGILLKIGVPIDEIRTMLFVALSLDSALFLFALKSFDRPIWHINIFSNKVLFVSVIVSLSAFALSIIITPIRNMLQLTTLSFYEILVLVGVAVFNLIAIETVKYFIFWKNRINDTITQ</sequence>
<dbReference type="SUPFAM" id="SSF81653">
    <property type="entry name" value="Calcium ATPase, transduction domain A"/>
    <property type="match status" value="1"/>
</dbReference>
<evidence type="ECO:0000259" key="10">
    <source>
        <dbReference type="SMART" id="SM00831"/>
    </source>
</evidence>
<keyword evidence="7 9" id="KW-1133">Transmembrane helix</keyword>
<dbReference type="InterPro" id="IPR059000">
    <property type="entry name" value="ATPase_P-type_domA"/>
</dbReference>
<dbReference type="Proteomes" id="UP000231143">
    <property type="component" value="Unassembled WGS sequence"/>
</dbReference>
<name>A0A2H0DYW1_9BACT</name>
<organism evidence="11 12">
    <name type="scientific">Candidatus Campbellbacteria bacterium CG22_combo_CG10-13_8_21_14_all_36_13</name>
    <dbReference type="NCBI Taxonomy" id="1974529"/>
    <lineage>
        <taxon>Bacteria</taxon>
        <taxon>Candidatus Campbelliibacteriota</taxon>
    </lineage>
</organism>
<feature type="transmembrane region" description="Helical" evidence="9">
    <location>
        <begin position="288"/>
        <end position="316"/>
    </location>
</feature>
<evidence type="ECO:0000256" key="7">
    <source>
        <dbReference type="ARBA" id="ARBA00022989"/>
    </source>
</evidence>
<feature type="transmembrane region" description="Helical" evidence="9">
    <location>
        <begin position="839"/>
        <end position="862"/>
    </location>
</feature>
<proteinExistence type="inferred from homology"/>
<dbReference type="Pfam" id="PF00122">
    <property type="entry name" value="E1-E2_ATPase"/>
    <property type="match status" value="1"/>
</dbReference>
<dbReference type="SFLD" id="SFLDS00003">
    <property type="entry name" value="Haloacid_Dehalogenase"/>
    <property type="match status" value="1"/>
</dbReference>
<dbReference type="InterPro" id="IPR001757">
    <property type="entry name" value="P_typ_ATPase"/>
</dbReference>
<dbReference type="NCBIfam" id="TIGR01494">
    <property type="entry name" value="ATPase_P-type"/>
    <property type="match status" value="2"/>
</dbReference>
<dbReference type="SUPFAM" id="SSF81665">
    <property type="entry name" value="Calcium ATPase, transmembrane domain M"/>
    <property type="match status" value="1"/>
</dbReference>
<dbReference type="InterPro" id="IPR004014">
    <property type="entry name" value="ATPase_P-typ_cation-transptr_N"/>
</dbReference>
<dbReference type="Pfam" id="PF00690">
    <property type="entry name" value="Cation_ATPase_N"/>
    <property type="match status" value="1"/>
</dbReference>
<dbReference type="PANTHER" id="PTHR43294">
    <property type="entry name" value="SODIUM/POTASSIUM-TRANSPORTING ATPASE SUBUNIT ALPHA"/>
    <property type="match status" value="1"/>
</dbReference>
<dbReference type="InterPro" id="IPR023214">
    <property type="entry name" value="HAD_sf"/>
</dbReference>
<keyword evidence="5" id="KW-0067">ATP-binding</keyword>
<evidence type="ECO:0000256" key="5">
    <source>
        <dbReference type="ARBA" id="ARBA00022840"/>
    </source>
</evidence>
<keyword evidence="3 9" id="KW-0812">Transmembrane</keyword>
<comment type="similarity">
    <text evidence="2">Belongs to the cation transport ATPase (P-type) (TC 3.A.3) family. Type IIA subfamily.</text>
</comment>
<evidence type="ECO:0000256" key="4">
    <source>
        <dbReference type="ARBA" id="ARBA00022741"/>
    </source>
</evidence>
<dbReference type="SUPFAM" id="SSF56784">
    <property type="entry name" value="HAD-like"/>
    <property type="match status" value="1"/>
</dbReference>
<dbReference type="GO" id="GO:1990573">
    <property type="term" value="P:potassium ion import across plasma membrane"/>
    <property type="evidence" value="ECO:0007669"/>
    <property type="project" value="TreeGrafter"/>
</dbReference>
<dbReference type="GO" id="GO:0005886">
    <property type="term" value="C:plasma membrane"/>
    <property type="evidence" value="ECO:0007669"/>
    <property type="project" value="TreeGrafter"/>
</dbReference>
<dbReference type="AlphaFoldDB" id="A0A2H0DYW1"/>
<dbReference type="GO" id="GO:0005391">
    <property type="term" value="F:P-type sodium:potassium-exchanging transporter activity"/>
    <property type="evidence" value="ECO:0007669"/>
    <property type="project" value="TreeGrafter"/>
</dbReference>
<dbReference type="SFLD" id="SFLDG00002">
    <property type="entry name" value="C1.7:_P-type_atpase_like"/>
    <property type="match status" value="1"/>
</dbReference>